<dbReference type="Proteomes" id="UP000236161">
    <property type="component" value="Unassembled WGS sequence"/>
</dbReference>
<accession>A0A2I0A455</accession>
<dbReference type="AlphaFoldDB" id="A0A2I0A455"/>
<dbReference type="EMBL" id="KZ452026">
    <property type="protein sequence ID" value="PKA50314.1"/>
    <property type="molecule type" value="Genomic_DNA"/>
</dbReference>
<proteinExistence type="predicted"/>
<name>A0A2I0A455_9ASPA</name>
<protein>
    <recommendedName>
        <fullName evidence="3">Reverse transcriptase domain-containing protein</fullName>
    </recommendedName>
</protein>
<gene>
    <name evidence="1" type="ORF">AXF42_Ash013403</name>
</gene>
<keyword evidence="2" id="KW-1185">Reference proteome</keyword>
<dbReference type="Gene3D" id="3.30.70.270">
    <property type="match status" value="1"/>
</dbReference>
<dbReference type="SUPFAM" id="SSF56672">
    <property type="entry name" value="DNA/RNA polymerases"/>
    <property type="match status" value="1"/>
</dbReference>
<evidence type="ECO:0000313" key="1">
    <source>
        <dbReference type="EMBL" id="PKA50314.1"/>
    </source>
</evidence>
<evidence type="ECO:0000313" key="2">
    <source>
        <dbReference type="Proteomes" id="UP000236161"/>
    </source>
</evidence>
<organism evidence="1 2">
    <name type="scientific">Apostasia shenzhenica</name>
    <dbReference type="NCBI Taxonomy" id="1088818"/>
    <lineage>
        <taxon>Eukaryota</taxon>
        <taxon>Viridiplantae</taxon>
        <taxon>Streptophyta</taxon>
        <taxon>Embryophyta</taxon>
        <taxon>Tracheophyta</taxon>
        <taxon>Spermatophyta</taxon>
        <taxon>Magnoliopsida</taxon>
        <taxon>Liliopsida</taxon>
        <taxon>Asparagales</taxon>
        <taxon>Orchidaceae</taxon>
        <taxon>Apostasioideae</taxon>
        <taxon>Apostasia</taxon>
    </lineage>
</organism>
<dbReference type="InterPro" id="IPR043128">
    <property type="entry name" value="Rev_trsase/Diguanyl_cyclase"/>
</dbReference>
<evidence type="ECO:0008006" key="3">
    <source>
        <dbReference type="Google" id="ProtNLM"/>
    </source>
</evidence>
<reference evidence="1 2" key="1">
    <citation type="journal article" date="2017" name="Nature">
        <title>The Apostasia genome and the evolution of orchids.</title>
        <authorList>
            <person name="Zhang G.Q."/>
            <person name="Liu K.W."/>
            <person name="Li Z."/>
            <person name="Lohaus R."/>
            <person name="Hsiao Y.Y."/>
            <person name="Niu S.C."/>
            <person name="Wang J.Y."/>
            <person name="Lin Y.C."/>
            <person name="Xu Q."/>
            <person name="Chen L.J."/>
            <person name="Yoshida K."/>
            <person name="Fujiwara S."/>
            <person name="Wang Z.W."/>
            <person name="Zhang Y.Q."/>
            <person name="Mitsuda N."/>
            <person name="Wang M."/>
            <person name="Liu G.H."/>
            <person name="Pecoraro L."/>
            <person name="Huang H.X."/>
            <person name="Xiao X.J."/>
            <person name="Lin M."/>
            <person name="Wu X.Y."/>
            <person name="Wu W.L."/>
            <person name="Chen Y.Y."/>
            <person name="Chang S.B."/>
            <person name="Sakamoto S."/>
            <person name="Ohme-Takagi M."/>
            <person name="Yagi M."/>
            <person name="Zeng S.J."/>
            <person name="Shen C.Y."/>
            <person name="Yeh C.M."/>
            <person name="Luo Y.B."/>
            <person name="Tsai W.C."/>
            <person name="Van de Peer Y."/>
            <person name="Liu Z.J."/>
        </authorList>
    </citation>
    <scope>NUCLEOTIDE SEQUENCE [LARGE SCALE GENOMIC DNA]</scope>
    <source>
        <strain evidence="2">cv. Shenzhen</strain>
        <tissue evidence="1">Stem</tissue>
    </source>
</reference>
<sequence length="63" mass="7463">MPVGFKNAEATYQRAMTRIFDNLIYDKVECYVDDLVFKSKDRYIHVSKLHSKDYDSIISRLTL</sequence>
<dbReference type="InterPro" id="IPR043502">
    <property type="entry name" value="DNA/RNA_pol_sf"/>
</dbReference>
<dbReference type="OrthoDB" id="776461at2759"/>